<proteinExistence type="predicted"/>
<evidence type="ECO:0000256" key="1">
    <source>
        <dbReference type="SAM" id="SignalP"/>
    </source>
</evidence>
<keyword evidence="3" id="KW-1185">Reference proteome</keyword>
<dbReference type="AlphaFoldDB" id="A0AAV7T8D4"/>
<organism evidence="2 3">
    <name type="scientific">Pleurodeles waltl</name>
    <name type="common">Iberian ribbed newt</name>
    <dbReference type="NCBI Taxonomy" id="8319"/>
    <lineage>
        <taxon>Eukaryota</taxon>
        <taxon>Metazoa</taxon>
        <taxon>Chordata</taxon>
        <taxon>Craniata</taxon>
        <taxon>Vertebrata</taxon>
        <taxon>Euteleostomi</taxon>
        <taxon>Amphibia</taxon>
        <taxon>Batrachia</taxon>
        <taxon>Caudata</taxon>
        <taxon>Salamandroidea</taxon>
        <taxon>Salamandridae</taxon>
        <taxon>Pleurodelinae</taxon>
        <taxon>Pleurodeles</taxon>
    </lineage>
</organism>
<comment type="caution">
    <text evidence="2">The sequence shown here is derived from an EMBL/GenBank/DDBJ whole genome shotgun (WGS) entry which is preliminary data.</text>
</comment>
<dbReference type="EMBL" id="JANPWB010000007">
    <property type="protein sequence ID" value="KAJ1172867.1"/>
    <property type="molecule type" value="Genomic_DNA"/>
</dbReference>
<gene>
    <name evidence="2" type="ORF">NDU88_004709</name>
</gene>
<protein>
    <recommendedName>
        <fullName evidence="4">Secreted protein</fullName>
    </recommendedName>
</protein>
<accession>A0AAV7T8D4</accession>
<name>A0AAV7T8D4_PLEWA</name>
<evidence type="ECO:0000313" key="3">
    <source>
        <dbReference type="Proteomes" id="UP001066276"/>
    </source>
</evidence>
<dbReference type="Proteomes" id="UP001066276">
    <property type="component" value="Chromosome 4_1"/>
</dbReference>
<evidence type="ECO:0008006" key="4">
    <source>
        <dbReference type="Google" id="ProtNLM"/>
    </source>
</evidence>
<feature type="chain" id="PRO_5043328158" description="Secreted protein" evidence="1">
    <location>
        <begin position="22"/>
        <end position="172"/>
    </location>
</feature>
<sequence>MRSGLPRGTCVAFLPTALVQATAVLRSLPMEARCHGGLLSGAGTINRAHSGALLGHSHFSARRGWPLNRRWKSGRRLSLGSVVPLLGPSSLFLQAPVTDAVRGTVPQFTPPQAPLVCHTSFRTFTGTPCVYGAPLLNIFAGYCSGPAQNSFASVLCGRHLAHAPTNSYGFST</sequence>
<evidence type="ECO:0000313" key="2">
    <source>
        <dbReference type="EMBL" id="KAJ1172867.1"/>
    </source>
</evidence>
<reference evidence="2" key="1">
    <citation type="journal article" date="2022" name="bioRxiv">
        <title>Sequencing and chromosome-scale assembly of the giantPleurodeles waltlgenome.</title>
        <authorList>
            <person name="Brown T."/>
            <person name="Elewa A."/>
            <person name="Iarovenko S."/>
            <person name="Subramanian E."/>
            <person name="Araus A.J."/>
            <person name="Petzold A."/>
            <person name="Susuki M."/>
            <person name="Suzuki K.-i.T."/>
            <person name="Hayashi T."/>
            <person name="Toyoda A."/>
            <person name="Oliveira C."/>
            <person name="Osipova E."/>
            <person name="Leigh N.D."/>
            <person name="Simon A."/>
            <person name="Yun M.H."/>
        </authorList>
    </citation>
    <scope>NUCLEOTIDE SEQUENCE</scope>
    <source>
        <strain evidence="2">20211129_DDA</strain>
        <tissue evidence="2">Liver</tissue>
    </source>
</reference>
<feature type="signal peptide" evidence="1">
    <location>
        <begin position="1"/>
        <end position="21"/>
    </location>
</feature>
<keyword evidence="1" id="KW-0732">Signal</keyword>